<reference evidence="2" key="1">
    <citation type="submission" date="2022-09" db="EMBL/GenBank/DDBJ databases">
        <title>Aureispira anguillicida sp. nov., isolated from Leptocephalus of Japanese eel Anguilla japonica.</title>
        <authorList>
            <person name="Yuasa K."/>
            <person name="Mekata T."/>
            <person name="Ikunari K."/>
        </authorList>
    </citation>
    <scope>NUCLEOTIDE SEQUENCE</scope>
    <source>
        <strain evidence="2">EL160426</strain>
    </source>
</reference>
<dbReference type="Pfam" id="PF13568">
    <property type="entry name" value="OMP_b-brl_2"/>
    <property type="match status" value="1"/>
</dbReference>
<evidence type="ECO:0000313" key="2">
    <source>
        <dbReference type="EMBL" id="BDS11964.1"/>
    </source>
</evidence>
<sequence length="241" mass="27604">MPTKSPRLSRTAIGLAIFFVFVCANLSFAQRGSFNYINKYSKKNYYFGIALGTNFSRYRVEKSTDLIQNDSIKTVNATYGPGFHIGFIANFGLNKYFDFRLLAPTVSFADKTLSYQMVYDGTVDKKVESVFLEFPIYFRYKSEPYNDVRLFVIAGIKYSMDLSSNSNTRQANEMVQLDAHDLAVELGLGFQIFFPYFILSPEVKFSYGLRNLHDQNQQLVFSSVIDKLFSRGFSISLHFEG</sequence>
<gene>
    <name evidence="2" type="ORF">AsAng_0026790</name>
</gene>
<dbReference type="KEGG" id="aup:AsAng_0026790"/>
<dbReference type="InterPro" id="IPR025665">
    <property type="entry name" value="Beta-barrel_OMP_2"/>
</dbReference>
<keyword evidence="3" id="KW-1185">Reference proteome</keyword>
<accession>A0A916DRN5</accession>
<dbReference type="Proteomes" id="UP001060919">
    <property type="component" value="Chromosome"/>
</dbReference>
<protein>
    <submittedName>
        <fullName evidence="2">PorT family protein</fullName>
    </submittedName>
</protein>
<evidence type="ECO:0000313" key="3">
    <source>
        <dbReference type="Proteomes" id="UP001060919"/>
    </source>
</evidence>
<dbReference type="RefSeq" id="WP_264793093.1">
    <property type="nucleotide sequence ID" value="NZ_AP026867.1"/>
</dbReference>
<evidence type="ECO:0000259" key="1">
    <source>
        <dbReference type="Pfam" id="PF13568"/>
    </source>
</evidence>
<proteinExistence type="predicted"/>
<dbReference type="EMBL" id="AP026867">
    <property type="protein sequence ID" value="BDS11964.1"/>
    <property type="molecule type" value="Genomic_DNA"/>
</dbReference>
<organism evidence="2 3">
    <name type="scientific">Aureispira anguillae</name>
    <dbReference type="NCBI Taxonomy" id="2864201"/>
    <lineage>
        <taxon>Bacteria</taxon>
        <taxon>Pseudomonadati</taxon>
        <taxon>Bacteroidota</taxon>
        <taxon>Saprospiria</taxon>
        <taxon>Saprospirales</taxon>
        <taxon>Saprospiraceae</taxon>
        <taxon>Aureispira</taxon>
    </lineage>
</organism>
<feature type="domain" description="Outer membrane protein beta-barrel" evidence="1">
    <location>
        <begin position="29"/>
        <end position="213"/>
    </location>
</feature>
<name>A0A916DRN5_9BACT</name>
<dbReference type="AlphaFoldDB" id="A0A916DRN5"/>